<dbReference type="Proteomes" id="UP000789901">
    <property type="component" value="Unassembled WGS sequence"/>
</dbReference>
<gene>
    <name evidence="3" type="ORF">GMARGA_LOCUS5363</name>
</gene>
<evidence type="ECO:0000256" key="2">
    <source>
        <dbReference type="SAM" id="MobiDB-lite"/>
    </source>
</evidence>
<accession>A0ABN7UDC1</accession>
<name>A0ABN7UDC1_GIGMA</name>
<keyword evidence="1" id="KW-0175">Coiled coil</keyword>
<organism evidence="3 4">
    <name type="scientific">Gigaspora margarita</name>
    <dbReference type="NCBI Taxonomy" id="4874"/>
    <lineage>
        <taxon>Eukaryota</taxon>
        <taxon>Fungi</taxon>
        <taxon>Fungi incertae sedis</taxon>
        <taxon>Mucoromycota</taxon>
        <taxon>Glomeromycotina</taxon>
        <taxon>Glomeromycetes</taxon>
        <taxon>Diversisporales</taxon>
        <taxon>Gigasporaceae</taxon>
        <taxon>Gigaspora</taxon>
    </lineage>
</organism>
<feature type="region of interest" description="Disordered" evidence="2">
    <location>
        <begin position="474"/>
        <end position="496"/>
    </location>
</feature>
<dbReference type="EMBL" id="CAJVQB010002270">
    <property type="protein sequence ID" value="CAG8568445.1"/>
    <property type="molecule type" value="Genomic_DNA"/>
</dbReference>
<evidence type="ECO:0000313" key="3">
    <source>
        <dbReference type="EMBL" id="CAG8568445.1"/>
    </source>
</evidence>
<protein>
    <submittedName>
        <fullName evidence="3">37850_t:CDS:1</fullName>
    </submittedName>
</protein>
<feature type="compositionally biased region" description="Basic residues" evidence="2">
    <location>
        <begin position="474"/>
        <end position="484"/>
    </location>
</feature>
<evidence type="ECO:0000256" key="1">
    <source>
        <dbReference type="SAM" id="Coils"/>
    </source>
</evidence>
<comment type="caution">
    <text evidence="3">The sequence shown here is derived from an EMBL/GenBank/DDBJ whole genome shotgun (WGS) entry which is preliminary data.</text>
</comment>
<feature type="coiled-coil region" evidence="1">
    <location>
        <begin position="70"/>
        <end position="125"/>
    </location>
</feature>
<reference evidence="3 4" key="1">
    <citation type="submission" date="2021-06" db="EMBL/GenBank/DDBJ databases">
        <authorList>
            <person name="Kallberg Y."/>
            <person name="Tangrot J."/>
            <person name="Rosling A."/>
        </authorList>
    </citation>
    <scope>NUCLEOTIDE SEQUENCE [LARGE SCALE GENOMIC DNA]</scope>
    <source>
        <strain evidence="3 4">120-4 pot B 10/14</strain>
    </source>
</reference>
<proteinExistence type="predicted"/>
<evidence type="ECO:0000313" key="4">
    <source>
        <dbReference type="Proteomes" id="UP000789901"/>
    </source>
</evidence>
<feature type="coiled-coil region" evidence="1">
    <location>
        <begin position="173"/>
        <end position="214"/>
    </location>
</feature>
<keyword evidence="4" id="KW-1185">Reference proteome</keyword>
<sequence length="509" mass="57370">MNDKFCTFWESKQTNNNAYEGISNIPPKPEREKDFSSTLKTYLTKKKNRSQRDQTTSREVRASAVEAFTINGLKEEIRQREATLEALNKRIKGIESERDRAQVELEEAQVQLKERSHEVRDLKALLPELREGEIRELNFSLLECAHDLQAAKTDLSVTISERDTALYDIQKQLKEREKLVQNHANQILSLKQELEAAKMDLHSTKEELEATQTKCSAEIDATQAMCSAEIEATKAKCTAEIGVIRAKYAAELHATKEEHADELEATKAQLSFFKSQLDSTKAQLSFTKSKLEWAKADLSSIKSLLDTAKADLATTNNKLKRASAELEAAKEEVDEYIDMMAYRDGLTSLIISYYIQEKAKIYQLETDNAKLRKQLEQNKTQAAEYELMKEEIACLQAQVEVLMATPKSLETIKELSISPANISTPPESPCNSRPSSDLFNEMTNESHVIPESMINGGINTVVTTVANGDWVTVRKRGSKRRGASRSRGGNRGGRRISKSEFYTPIIEFG</sequence>
<dbReference type="Gene3D" id="1.10.287.1490">
    <property type="match status" value="1"/>
</dbReference>
<feature type="coiled-coil region" evidence="1">
    <location>
        <begin position="249"/>
        <end position="405"/>
    </location>
</feature>